<dbReference type="AlphaFoldDB" id="C0CLC2"/>
<accession>C0CLC2</accession>
<dbReference type="Gene3D" id="3.40.50.720">
    <property type="entry name" value="NAD(P)-binding Rossmann-like Domain"/>
    <property type="match status" value="1"/>
</dbReference>
<dbReference type="GeneID" id="86820284"/>
<dbReference type="Pfam" id="PF02254">
    <property type="entry name" value="TrkA_N"/>
    <property type="match status" value="1"/>
</dbReference>
<dbReference type="PANTHER" id="PTHR43833:SF7">
    <property type="entry name" value="KTR SYSTEM POTASSIUM UPTAKE PROTEIN C"/>
    <property type="match status" value="1"/>
</dbReference>
<dbReference type="PROSITE" id="PS51201">
    <property type="entry name" value="RCK_N"/>
    <property type="match status" value="1"/>
</dbReference>
<dbReference type="InterPro" id="IPR006037">
    <property type="entry name" value="RCK_C"/>
</dbReference>
<dbReference type="RefSeq" id="WP_005947944.1">
    <property type="nucleotide sequence ID" value="NZ_CP136423.1"/>
</dbReference>
<protein>
    <recommendedName>
        <fullName evidence="5">Ktr system potassium uptake protein A</fullName>
    </recommendedName>
</protein>
<dbReference type="HOGENOM" id="CLU_046525_3_2_9"/>
<dbReference type="InterPro" id="IPR003148">
    <property type="entry name" value="RCK_N"/>
</dbReference>
<reference evidence="3 4" key="2">
    <citation type="submission" date="2009-02" db="EMBL/GenBank/DDBJ databases">
        <title>Draft genome sequence of Blautia hydrogenotrophica DSM 10507 (Ruminococcus hydrogenotrophicus DSM 10507).</title>
        <authorList>
            <person name="Sudarsanam P."/>
            <person name="Ley R."/>
            <person name="Guruge J."/>
            <person name="Turnbaugh P.J."/>
            <person name="Mahowald M."/>
            <person name="Liep D."/>
            <person name="Gordon J."/>
        </authorList>
    </citation>
    <scope>NUCLEOTIDE SEQUENCE [LARGE SCALE GENOMIC DNA]</scope>
    <source>
        <strain evidence="4">DSM 10507 / JCM 14656 / S5a33</strain>
    </source>
</reference>
<evidence type="ECO:0000313" key="3">
    <source>
        <dbReference type="EMBL" id="EEG49448.1"/>
    </source>
</evidence>
<dbReference type="InterPro" id="IPR050721">
    <property type="entry name" value="Trk_Ktr_HKT_K-transport"/>
</dbReference>
<dbReference type="PATRIC" id="fig|476272.21.peg.2994"/>
<dbReference type="GO" id="GO:0008324">
    <property type="term" value="F:monoatomic cation transmembrane transporter activity"/>
    <property type="evidence" value="ECO:0007669"/>
    <property type="project" value="InterPro"/>
</dbReference>
<dbReference type="Pfam" id="PF02080">
    <property type="entry name" value="TrkA_C"/>
    <property type="match status" value="1"/>
</dbReference>
<sequence length="216" mass="24842">MKSILLVGLGRFGRHMAIKFRELRHEVFAIDWNEERVNECLQYVTNAQIGDSTNEQFIASLGVRNFDLCIVTIGDNFQSSLETTALLKEMGGRFVIARASRDVHAKFLLRNGADDVIYPERQMATWAAVRYSSDHVFDYVELTKEYSIYETTVPTAWIGKSILELEVRQRYQVNILATKHDGQLDSLPGPDHVFRESERLFVMGNNKHLAKFLRIN</sequence>
<dbReference type="GO" id="GO:0006813">
    <property type="term" value="P:potassium ion transport"/>
    <property type="evidence" value="ECO:0007669"/>
    <property type="project" value="InterPro"/>
</dbReference>
<reference evidence="3 4" key="1">
    <citation type="submission" date="2009-01" db="EMBL/GenBank/DDBJ databases">
        <authorList>
            <person name="Fulton L."/>
            <person name="Clifton S."/>
            <person name="Fulton B."/>
            <person name="Xu J."/>
            <person name="Minx P."/>
            <person name="Pepin K.H."/>
            <person name="Johnson M."/>
            <person name="Bhonagiri V."/>
            <person name="Nash W.E."/>
            <person name="Mardis E.R."/>
            <person name="Wilson R.K."/>
        </authorList>
    </citation>
    <scope>NUCLEOTIDE SEQUENCE [LARGE SCALE GENOMIC DNA]</scope>
    <source>
        <strain evidence="4">DSM 10507 / JCM 14656 / S5a33</strain>
    </source>
</reference>
<organism evidence="3 4">
    <name type="scientific">Blautia hydrogenotrophica (strain DSM 10507 / JCM 14656 / S5a33)</name>
    <name type="common">Ruminococcus hydrogenotrophicus</name>
    <dbReference type="NCBI Taxonomy" id="476272"/>
    <lineage>
        <taxon>Bacteria</taxon>
        <taxon>Bacillati</taxon>
        <taxon>Bacillota</taxon>
        <taxon>Clostridia</taxon>
        <taxon>Lachnospirales</taxon>
        <taxon>Lachnospiraceae</taxon>
        <taxon>Blautia</taxon>
    </lineage>
</organism>
<evidence type="ECO:0000259" key="1">
    <source>
        <dbReference type="PROSITE" id="PS51201"/>
    </source>
</evidence>
<dbReference type="Proteomes" id="UP000003100">
    <property type="component" value="Unassembled WGS sequence"/>
</dbReference>
<dbReference type="InterPro" id="IPR036721">
    <property type="entry name" value="RCK_C_sf"/>
</dbReference>
<evidence type="ECO:0000313" key="4">
    <source>
        <dbReference type="Proteomes" id="UP000003100"/>
    </source>
</evidence>
<feature type="domain" description="RCK C-terminal" evidence="2">
    <location>
        <begin position="134"/>
        <end position="216"/>
    </location>
</feature>
<proteinExistence type="predicted"/>
<dbReference type="PROSITE" id="PS51202">
    <property type="entry name" value="RCK_C"/>
    <property type="match status" value="1"/>
</dbReference>
<feature type="domain" description="RCK N-terminal" evidence="1">
    <location>
        <begin position="1"/>
        <end position="118"/>
    </location>
</feature>
<gene>
    <name evidence="3" type="ORF">RUMHYD_01643</name>
</gene>
<dbReference type="SUPFAM" id="SSF116726">
    <property type="entry name" value="TrkA C-terminal domain-like"/>
    <property type="match status" value="1"/>
</dbReference>
<name>C0CLC2_BLAHS</name>
<keyword evidence="4" id="KW-1185">Reference proteome</keyword>
<dbReference type="SUPFAM" id="SSF51735">
    <property type="entry name" value="NAD(P)-binding Rossmann-fold domains"/>
    <property type="match status" value="1"/>
</dbReference>
<comment type="caution">
    <text evidence="3">The sequence shown here is derived from an EMBL/GenBank/DDBJ whole genome shotgun (WGS) entry which is preliminary data.</text>
</comment>
<dbReference type="Gene3D" id="3.30.70.1450">
    <property type="entry name" value="Regulator of K+ conductance, C-terminal domain"/>
    <property type="match status" value="1"/>
</dbReference>
<evidence type="ECO:0000259" key="2">
    <source>
        <dbReference type="PROSITE" id="PS51202"/>
    </source>
</evidence>
<dbReference type="EMBL" id="ACBZ01000079">
    <property type="protein sequence ID" value="EEG49448.1"/>
    <property type="molecule type" value="Genomic_DNA"/>
</dbReference>
<dbReference type="InterPro" id="IPR036291">
    <property type="entry name" value="NAD(P)-bd_dom_sf"/>
</dbReference>
<evidence type="ECO:0008006" key="5">
    <source>
        <dbReference type="Google" id="ProtNLM"/>
    </source>
</evidence>
<dbReference type="PANTHER" id="PTHR43833">
    <property type="entry name" value="POTASSIUM CHANNEL PROTEIN 2-RELATED-RELATED"/>
    <property type="match status" value="1"/>
</dbReference>
<dbReference type="eggNOG" id="COG0569">
    <property type="taxonomic scope" value="Bacteria"/>
</dbReference>